<evidence type="ECO:0000256" key="1">
    <source>
        <dbReference type="ARBA" id="ARBA00004239"/>
    </source>
</evidence>
<dbReference type="Pfam" id="PF00089">
    <property type="entry name" value="Trypsin"/>
    <property type="match status" value="1"/>
</dbReference>
<dbReference type="PROSITE" id="PS00135">
    <property type="entry name" value="TRYPSIN_SER"/>
    <property type="match status" value="1"/>
</dbReference>
<dbReference type="FunFam" id="2.40.10.10:FF:000005">
    <property type="entry name" value="Serine protease 37"/>
    <property type="match status" value="1"/>
</dbReference>
<evidence type="ECO:0000259" key="12">
    <source>
        <dbReference type="PROSITE" id="PS50240"/>
    </source>
</evidence>
<evidence type="ECO:0000256" key="8">
    <source>
        <dbReference type="ARBA" id="ARBA00036320"/>
    </source>
</evidence>
<keyword evidence="4 10" id="KW-0378">Hydrolase</keyword>
<dbReference type="PROSITE" id="PS50240">
    <property type="entry name" value="TRYPSIN_DOM"/>
    <property type="match status" value="1"/>
</dbReference>
<dbReference type="InterPro" id="IPR018114">
    <property type="entry name" value="TRYPSIN_HIS"/>
</dbReference>
<name>A0A6P7I4E8_9TELE</name>
<dbReference type="SMART" id="SM00020">
    <property type="entry name" value="Tryp_SPc"/>
    <property type="match status" value="1"/>
</dbReference>
<dbReference type="Gene3D" id="2.40.10.10">
    <property type="entry name" value="Trypsin-like serine proteases"/>
    <property type="match status" value="1"/>
</dbReference>
<evidence type="ECO:0000256" key="3">
    <source>
        <dbReference type="ARBA" id="ARBA00022729"/>
    </source>
</evidence>
<evidence type="ECO:0000256" key="5">
    <source>
        <dbReference type="ARBA" id="ARBA00022825"/>
    </source>
</evidence>
<evidence type="ECO:0000313" key="13">
    <source>
        <dbReference type="Proteomes" id="UP000515145"/>
    </source>
</evidence>
<reference evidence="14" key="1">
    <citation type="submission" date="2025-08" db="UniProtKB">
        <authorList>
            <consortium name="RefSeq"/>
        </authorList>
    </citation>
    <scope>IDENTIFICATION</scope>
</reference>
<keyword evidence="13" id="KW-1185">Reference proteome</keyword>
<keyword evidence="3 11" id="KW-0732">Signal</keyword>
<dbReference type="RefSeq" id="XP_028259496.1">
    <property type="nucleotide sequence ID" value="XM_028403695.1"/>
</dbReference>
<evidence type="ECO:0000256" key="10">
    <source>
        <dbReference type="RuleBase" id="RU363034"/>
    </source>
</evidence>
<proteinExistence type="predicted"/>
<dbReference type="PANTHER" id="PTHR24271:SF81">
    <property type="entry name" value="GRANZYME B"/>
    <property type="match status" value="1"/>
</dbReference>
<dbReference type="GO" id="GO:0004252">
    <property type="term" value="F:serine-type endopeptidase activity"/>
    <property type="evidence" value="ECO:0007669"/>
    <property type="project" value="UniProtKB-EC"/>
</dbReference>
<evidence type="ECO:0000256" key="4">
    <source>
        <dbReference type="ARBA" id="ARBA00022801"/>
    </source>
</evidence>
<keyword evidence="6" id="KW-0865">Zymogen</keyword>
<evidence type="ECO:0000313" key="14">
    <source>
        <dbReference type="RefSeq" id="XP_028259496.1"/>
    </source>
</evidence>
<dbReference type="PANTHER" id="PTHR24271">
    <property type="entry name" value="KALLIKREIN-RELATED"/>
    <property type="match status" value="1"/>
</dbReference>
<dbReference type="InterPro" id="IPR033116">
    <property type="entry name" value="TRYPSIN_SER"/>
</dbReference>
<dbReference type="GO" id="GO:0006508">
    <property type="term" value="P:proteolysis"/>
    <property type="evidence" value="ECO:0007669"/>
    <property type="project" value="UniProtKB-KW"/>
</dbReference>
<dbReference type="PROSITE" id="PS00134">
    <property type="entry name" value="TRYPSIN_HIS"/>
    <property type="match status" value="1"/>
</dbReference>
<organism evidence="13 14">
    <name type="scientific">Parambassis ranga</name>
    <name type="common">Indian glassy fish</name>
    <dbReference type="NCBI Taxonomy" id="210632"/>
    <lineage>
        <taxon>Eukaryota</taxon>
        <taxon>Metazoa</taxon>
        <taxon>Chordata</taxon>
        <taxon>Craniata</taxon>
        <taxon>Vertebrata</taxon>
        <taxon>Euteleostomi</taxon>
        <taxon>Actinopterygii</taxon>
        <taxon>Neopterygii</taxon>
        <taxon>Teleostei</taxon>
        <taxon>Neoteleostei</taxon>
        <taxon>Acanthomorphata</taxon>
        <taxon>Ovalentaria</taxon>
        <taxon>Ambassidae</taxon>
        <taxon>Parambassis</taxon>
    </lineage>
</organism>
<dbReference type="SUPFAM" id="SSF50494">
    <property type="entry name" value="Trypsin-like serine proteases"/>
    <property type="match status" value="1"/>
</dbReference>
<protein>
    <recommendedName>
        <fullName evidence="9">trypsin</fullName>
        <ecNumber evidence="9">3.4.21.4</ecNumber>
    </recommendedName>
</protein>
<keyword evidence="5 10" id="KW-0720">Serine protease</keyword>
<dbReference type="CDD" id="cd00190">
    <property type="entry name" value="Tryp_SPc"/>
    <property type="match status" value="1"/>
</dbReference>
<accession>A0A6P7I4E8</accession>
<dbReference type="InterPro" id="IPR043504">
    <property type="entry name" value="Peptidase_S1_PA_chymotrypsin"/>
</dbReference>
<dbReference type="Proteomes" id="UP000515145">
    <property type="component" value="Chromosome 4"/>
</dbReference>
<evidence type="ECO:0000256" key="6">
    <source>
        <dbReference type="ARBA" id="ARBA00023145"/>
    </source>
</evidence>
<dbReference type="GO" id="GO:0005576">
    <property type="term" value="C:extracellular region"/>
    <property type="evidence" value="ECO:0007669"/>
    <property type="project" value="UniProtKB-SubCell"/>
</dbReference>
<comment type="subcellular location">
    <subcellularLocation>
        <location evidence="1">Secreted</location>
        <location evidence="1">Extracellular space</location>
    </subcellularLocation>
</comment>
<keyword evidence="7" id="KW-1015">Disulfide bond</keyword>
<dbReference type="EC" id="3.4.21.4" evidence="9"/>
<evidence type="ECO:0000256" key="2">
    <source>
        <dbReference type="ARBA" id="ARBA00022670"/>
    </source>
</evidence>
<feature type="domain" description="Peptidase S1" evidence="12">
    <location>
        <begin position="25"/>
        <end position="241"/>
    </location>
</feature>
<dbReference type="InParanoid" id="A0A6P7I4E8"/>
<gene>
    <name evidence="14" type="primary">LOC114434439</name>
</gene>
<dbReference type="InterPro" id="IPR001254">
    <property type="entry name" value="Trypsin_dom"/>
</dbReference>
<feature type="signal peptide" evidence="11">
    <location>
        <begin position="1"/>
        <end position="22"/>
    </location>
</feature>
<dbReference type="PRINTS" id="PR00722">
    <property type="entry name" value="CHYMOTRYPSIN"/>
</dbReference>
<feature type="chain" id="PRO_5027684749" description="trypsin" evidence="11">
    <location>
        <begin position="23"/>
        <end position="247"/>
    </location>
</feature>
<keyword evidence="2 10" id="KW-0645">Protease</keyword>
<dbReference type="AlphaFoldDB" id="A0A6P7I4E8"/>
<dbReference type="OrthoDB" id="5565075at2759"/>
<sequence length="247" mass="27469">MFTCCKLAILMLVLTLDGQVSAGRIVGGHEAVPHSRPYMMLIRRQNKTSQEKWCGGFLLNEDFVMTAAHCIAETYEVFLGLHDFSKERKTAQRIPVEQAFPHNDYKPDALIHDVMLLKLQSKAIFSDNVKPIALASQDDPVPKTCQIAGWGRTNRSDQYMSPKLMEANVTLTDNKKCELENAYCSEGDVGQGKGDSGGPLVCYGKAYGVVSSTFTPNSGGPYIHRFAKIPDYRKWITSTIRKALRSS</sequence>
<dbReference type="InterPro" id="IPR001314">
    <property type="entry name" value="Peptidase_S1A"/>
</dbReference>
<evidence type="ECO:0000256" key="11">
    <source>
        <dbReference type="SAM" id="SignalP"/>
    </source>
</evidence>
<dbReference type="GeneID" id="114434439"/>
<dbReference type="FunCoup" id="A0A6P7I4E8">
    <property type="interactions" value="6"/>
</dbReference>
<evidence type="ECO:0000256" key="7">
    <source>
        <dbReference type="ARBA" id="ARBA00023157"/>
    </source>
</evidence>
<comment type="catalytic activity">
    <reaction evidence="8">
        <text>Preferential cleavage: Arg-|-Xaa, Lys-|-Xaa.</text>
        <dbReference type="EC" id="3.4.21.4"/>
    </reaction>
</comment>
<dbReference type="InterPro" id="IPR009003">
    <property type="entry name" value="Peptidase_S1_PA"/>
</dbReference>
<evidence type="ECO:0000256" key="9">
    <source>
        <dbReference type="ARBA" id="ARBA00038868"/>
    </source>
</evidence>